<dbReference type="Gene3D" id="2.30.110.10">
    <property type="entry name" value="Electron Transport, Fmn-binding Protein, Chain A"/>
    <property type="match status" value="1"/>
</dbReference>
<proteinExistence type="predicted"/>
<reference evidence="3" key="1">
    <citation type="journal article" date="2020" name="Stud. Mycol.">
        <title>101 Dothideomycetes genomes: a test case for predicting lifestyles and emergence of pathogens.</title>
        <authorList>
            <person name="Haridas S."/>
            <person name="Albert R."/>
            <person name="Binder M."/>
            <person name="Bloem J."/>
            <person name="Labutti K."/>
            <person name="Salamov A."/>
            <person name="Andreopoulos B."/>
            <person name="Baker S."/>
            <person name="Barry K."/>
            <person name="Bills G."/>
            <person name="Bluhm B."/>
            <person name="Cannon C."/>
            <person name="Castanera R."/>
            <person name="Culley D."/>
            <person name="Daum C."/>
            <person name="Ezra D."/>
            <person name="Gonzalez J."/>
            <person name="Henrissat B."/>
            <person name="Kuo A."/>
            <person name="Liang C."/>
            <person name="Lipzen A."/>
            <person name="Lutzoni F."/>
            <person name="Magnuson J."/>
            <person name="Mondo S."/>
            <person name="Nolan M."/>
            <person name="Ohm R."/>
            <person name="Pangilinan J."/>
            <person name="Park H.-J."/>
            <person name="Ramirez L."/>
            <person name="Alfaro M."/>
            <person name="Sun H."/>
            <person name="Tritt A."/>
            <person name="Yoshinaga Y."/>
            <person name="Zwiers L.-H."/>
            <person name="Turgeon B."/>
            <person name="Goodwin S."/>
            <person name="Spatafora J."/>
            <person name="Crous P."/>
            <person name="Grigoriev I."/>
        </authorList>
    </citation>
    <scope>NUCLEOTIDE SEQUENCE</scope>
    <source>
        <strain evidence="3">CBS 627.86</strain>
    </source>
</reference>
<dbReference type="PANTHER" id="PTHR28243">
    <property type="entry name" value="AGL049CP"/>
    <property type="match status" value="1"/>
</dbReference>
<gene>
    <name evidence="3" type="ORF">BDV96DRAFT_594710</name>
</gene>
<dbReference type="Pfam" id="PF12766">
    <property type="entry name" value="Pyridox_oxase_2"/>
    <property type="match status" value="1"/>
</dbReference>
<name>A0A6A5ZT93_9PLEO</name>
<evidence type="ECO:0000259" key="2">
    <source>
        <dbReference type="Pfam" id="PF12766"/>
    </source>
</evidence>
<keyword evidence="4" id="KW-1185">Reference proteome</keyword>
<organism evidence="3 4">
    <name type="scientific">Lophiotrema nucula</name>
    <dbReference type="NCBI Taxonomy" id="690887"/>
    <lineage>
        <taxon>Eukaryota</taxon>
        <taxon>Fungi</taxon>
        <taxon>Dikarya</taxon>
        <taxon>Ascomycota</taxon>
        <taxon>Pezizomycotina</taxon>
        <taxon>Dothideomycetes</taxon>
        <taxon>Pleosporomycetidae</taxon>
        <taxon>Pleosporales</taxon>
        <taxon>Lophiotremataceae</taxon>
        <taxon>Lophiotrema</taxon>
    </lineage>
</organism>
<dbReference type="OrthoDB" id="5394411at2759"/>
<accession>A0A6A5ZT93</accession>
<sequence length="279" mass="30884">MSATAPTASVLPPAPWKSLFNQHISKMESPEFVLSTVEAAPSGSPVPYVPRARFCIFRGFWTELPENKHNDAERNPQVYESDLPTFTTDVRMEKVGQLFGTGPGHAESEKQTQGSGGGGPVEAVWWAKETGTQWRVKGRAFIVAEDIEGDDESSGVRTVKSEVGKRMRVVDESKEKDWSWTRELSATFGNQSPGIKGSFKAPPPGKPVTESHGKDLELGAKVDDLHDPVARKNFRLAIIIPDSVEQTDLSDPAKARRFRYTFDESNKANGGWRTEELWP</sequence>
<dbReference type="EMBL" id="ML977312">
    <property type="protein sequence ID" value="KAF2121518.1"/>
    <property type="molecule type" value="Genomic_DNA"/>
</dbReference>
<evidence type="ECO:0000313" key="3">
    <source>
        <dbReference type="EMBL" id="KAF2121518.1"/>
    </source>
</evidence>
<dbReference type="Proteomes" id="UP000799770">
    <property type="component" value="Unassembled WGS sequence"/>
</dbReference>
<dbReference type="InterPro" id="IPR012349">
    <property type="entry name" value="Split_barrel_FMN-bd"/>
</dbReference>
<feature type="region of interest" description="Disordered" evidence="1">
    <location>
        <begin position="191"/>
        <end position="213"/>
    </location>
</feature>
<dbReference type="SUPFAM" id="SSF50475">
    <property type="entry name" value="FMN-binding split barrel"/>
    <property type="match status" value="1"/>
</dbReference>
<dbReference type="InterPro" id="IPR024624">
    <property type="entry name" value="Pyridox_Oxase_Alr4036_FMN-bd"/>
</dbReference>
<evidence type="ECO:0000313" key="4">
    <source>
        <dbReference type="Proteomes" id="UP000799770"/>
    </source>
</evidence>
<feature type="region of interest" description="Disordered" evidence="1">
    <location>
        <begin position="98"/>
        <end position="119"/>
    </location>
</feature>
<evidence type="ECO:0000256" key="1">
    <source>
        <dbReference type="SAM" id="MobiDB-lite"/>
    </source>
</evidence>
<dbReference type="GO" id="GO:0010181">
    <property type="term" value="F:FMN binding"/>
    <property type="evidence" value="ECO:0007669"/>
    <property type="project" value="InterPro"/>
</dbReference>
<dbReference type="AlphaFoldDB" id="A0A6A5ZT93"/>
<protein>
    <submittedName>
        <fullName evidence="3">Pyridoxamine 5'-phosphate oxidase-domain-containing protein</fullName>
    </submittedName>
</protein>
<dbReference type="PANTHER" id="PTHR28243:SF1">
    <property type="entry name" value="PYRIDOXAMINE 5'-PHOSPHATE OXIDASE ALR4036 FAMILY FMN-BINDING DOMAIN-CONTAINING PROTEIN"/>
    <property type="match status" value="1"/>
</dbReference>
<feature type="domain" description="Pyridoxamine 5'-phosphate oxidase Alr4036 family FMN-binding" evidence="2">
    <location>
        <begin position="14"/>
        <end position="143"/>
    </location>
</feature>